<feature type="region of interest" description="Disordered" evidence="9">
    <location>
        <begin position="102"/>
        <end position="122"/>
    </location>
</feature>
<reference evidence="10 11" key="1">
    <citation type="journal article" date="2016" name="Fungal Biol.">
        <title>The genome of Xylona heveae provides a window into fungal endophytism.</title>
        <authorList>
            <person name="Gazis R."/>
            <person name="Kuo A."/>
            <person name="Riley R."/>
            <person name="LaButti K."/>
            <person name="Lipzen A."/>
            <person name="Lin J."/>
            <person name="Amirebrahimi M."/>
            <person name="Hesse C.N."/>
            <person name="Spatafora J.W."/>
            <person name="Henrissat B."/>
            <person name="Hainaut M."/>
            <person name="Grigoriev I.V."/>
            <person name="Hibbett D.S."/>
        </authorList>
    </citation>
    <scope>NUCLEOTIDE SEQUENCE [LARGE SCALE GENOMIC DNA]</scope>
    <source>
        <strain evidence="10 11">TC161</strain>
    </source>
</reference>
<dbReference type="OrthoDB" id="147332at2759"/>
<dbReference type="GO" id="GO:0008380">
    <property type="term" value="P:RNA splicing"/>
    <property type="evidence" value="ECO:0007669"/>
    <property type="project" value="UniProtKB-KW"/>
</dbReference>
<evidence type="ECO:0000256" key="5">
    <source>
        <dbReference type="ARBA" id="ARBA00022664"/>
    </source>
</evidence>
<dbReference type="RefSeq" id="XP_018187083.1">
    <property type="nucleotide sequence ID" value="XM_018332812.1"/>
</dbReference>
<evidence type="ECO:0000256" key="7">
    <source>
        <dbReference type="ARBA" id="ARBA00023187"/>
    </source>
</evidence>
<dbReference type="GO" id="GO:0008017">
    <property type="term" value="F:microtubule binding"/>
    <property type="evidence" value="ECO:0007669"/>
    <property type="project" value="TreeGrafter"/>
</dbReference>
<name>A0A165FYB4_XYLHT</name>
<evidence type="ECO:0000256" key="8">
    <source>
        <dbReference type="ARBA" id="ARBA00032518"/>
    </source>
</evidence>
<protein>
    <recommendedName>
        <fullName evidence="3">Cysteine-rich PDZ-binding protein</fullName>
    </recommendedName>
    <alternativeName>
        <fullName evidence="8">Cysteine-rich interactor of PDZ three</fullName>
    </alternativeName>
</protein>
<keyword evidence="5" id="KW-0507">mRNA processing</keyword>
<dbReference type="EMBL" id="KV407460">
    <property type="protein sequence ID" value="KZF21528.1"/>
    <property type="molecule type" value="Genomic_DNA"/>
</dbReference>
<comment type="subcellular location">
    <subcellularLocation>
        <location evidence="1">Cytoplasm</location>
    </subcellularLocation>
</comment>
<dbReference type="STRING" id="1328760.A0A165FYB4"/>
<evidence type="ECO:0000256" key="3">
    <source>
        <dbReference type="ARBA" id="ARBA00018615"/>
    </source>
</evidence>
<dbReference type="InParanoid" id="A0A165FYB4"/>
<dbReference type="OMA" id="KITQGHS"/>
<keyword evidence="7" id="KW-0508">mRNA splicing</keyword>
<feature type="region of interest" description="Disordered" evidence="9">
    <location>
        <begin position="24"/>
        <end position="57"/>
    </location>
</feature>
<comment type="similarity">
    <text evidence="2">Belongs to the CRIPT family.</text>
</comment>
<dbReference type="Proteomes" id="UP000076632">
    <property type="component" value="Unassembled WGS sequence"/>
</dbReference>
<evidence type="ECO:0000256" key="2">
    <source>
        <dbReference type="ARBA" id="ARBA00009021"/>
    </source>
</evidence>
<dbReference type="AlphaFoldDB" id="A0A165FYB4"/>
<evidence type="ECO:0000313" key="11">
    <source>
        <dbReference type="Proteomes" id="UP000076632"/>
    </source>
</evidence>
<evidence type="ECO:0000256" key="6">
    <source>
        <dbReference type="ARBA" id="ARBA00022728"/>
    </source>
</evidence>
<evidence type="ECO:0000256" key="1">
    <source>
        <dbReference type="ARBA" id="ARBA00004496"/>
    </source>
</evidence>
<accession>A0A165FYB4</accession>
<dbReference type="InterPro" id="IPR019367">
    <property type="entry name" value="PDZ-binding_CRIPT"/>
</dbReference>
<dbReference type="GO" id="GO:0005681">
    <property type="term" value="C:spliceosomal complex"/>
    <property type="evidence" value="ECO:0007669"/>
    <property type="project" value="UniProtKB-KW"/>
</dbReference>
<dbReference type="PANTHER" id="PTHR11805:SF1">
    <property type="entry name" value="CYSTEINE-RICH PDZ-BINDING PROTEIN"/>
    <property type="match status" value="1"/>
</dbReference>
<keyword evidence="6" id="KW-0747">Spliceosome</keyword>
<organism evidence="10 11">
    <name type="scientific">Xylona heveae (strain CBS 132557 / TC161)</name>
    <dbReference type="NCBI Taxonomy" id="1328760"/>
    <lineage>
        <taxon>Eukaryota</taxon>
        <taxon>Fungi</taxon>
        <taxon>Dikarya</taxon>
        <taxon>Ascomycota</taxon>
        <taxon>Pezizomycotina</taxon>
        <taxon>Xylonomycetes</taxon>
        <taxon>Xylonales</taxon>
        <taxon>Xylonaceae</taxon>
        <taxon>Xylona</taxon>
    </lineage>
</organism>
<dbReference type="GeneID" id="28897949"/>
<keyword evidence="11" id="KW-1185">Reference proteome</keyword>
<evidence type="ECO:0000256" key="4">
    <source>
        <dbReference type="ARBA" id="ARBA00022490"/>
    </source>
</evidence>
<evidence type="ECO:0000313" key="10">
    <source>
        <dbReference type="EMBL" id="KZF21528.1"/>
    </source>
</evidence>
<dbReference type="Pfam" id="PF10235">
    <property type="entry name" value="Cript"/>
    <property type="match status" value="1"/>
</dbReference>
<evidence type="ECO:0000256" key="9">
    <source>
        <dbReference type="SAM" id="MobiDB-lite"/>
    </source>
</evidence>
<keyword evidence="4" id="KW-0963">Cytoplasm</keyword>
<dbReference type="PANTHER" id="PTHR11805">
    <property type="entry name" value="CYSTEINE-RICH PDZ-BINDING PROTEIN"/>
    <property type="match status" value="1"/>
</dbReference>
<dbReference type="GO" id="GO:0006397">
    <property type="term" value="P:mRNA processing"/>
    <property type="evidence" value="ECO:0007669"/>
    <property type="project" value="UniProtKB-KW"/>
</dbReference>
<gene>
    <name evidence="10" type="ORF">L228DRAFT_248248</name>
</gene>
<dbReference type="GO" id="GO:0005737">
    <property type="term" value="C:cytoplasm"/>
    <property type="evidence" value="ECO:0007669"/>
    <property type="project" value="UniProtKB-SubCell"/>
</dbReference>
<dbReference type="GO" id="GO:0031122">
    <property type="term" value="P:cytoplasmic microtubule organization"/>
    <property type="evidence" value="ECO:0007669"/>
    <property type="project" value="TreeGrafter"/>
</dbReference>
<sequence>MVCSKCQKLQKTELATPGVKRKSEMYYGSPATSSASSRDKSSSATLGSNGIGKSKLLSKTAKNPMLAYGSSCKTCKKKTPQGHMYCQPCAYKAAACASCGKTEKKKSSGGAPVVQGQKYSSK</sequence>
<proteinExistence type="inferred from homology"/>